<accession>A0A5P9CKX4</accession>
<dbReference type="InterPro" id="IPR058988">
    <property type="entry name" value="IpaJ"/>
</dbReference>
<dbReference type="AlphaFoldDB" id="A0A5P9CKX4"/>
<dbReference type="Proteomes" id="UP000326936">
    <property type="component" value="Chromosome"/>
</dbReference>
<dbReference type="RefSeq" id="WP_152430729.1">
    <property type="nucleotide sequence ID" value="NZ_CBCSDK010000007.1"/>
</dbReference>
<dbReference type="EMBL" id="CP045350">
    <property type="protein sequence ID" value="QFT26613.1"/>
    <property type="molecule type" value="Genomic_DNA"/>
</dbReference>
<reference evidence="2 3" key="1">
    <citation type="submission" date="2019-10" db="EMBL/GenBank/DDBJ databases">
        <title>Complete genome sequence of Vibrio sp. strain THAF100, isolated from non-filtered water from the water column of tank 6 of a marine aquarium containing stony-coral fragments. Water maintained at 26 degree C.</title>
        <authorList>
            <person name="Ruckert C."/>
            <person name="Franco A."/>
            <person name="Kalinowski J."/>
            <person name="Glaeser S."/>
        </authorList>
    </citation>
    <scope>NUCLEOTIDE SEQUENCE [LARGE SCALE GENOMIC DNA]</scope>
    <source>
        <strain evidence="2 3">THAF100</strain>
    </source>
</reference>
<dbReference type="Pfam" id="PF25855">
    <property type="entry name" value="IpaJ_protease"/>
    <property type="match status" value="1"/>
</dbReference>
<feature type="compositionally biased region" description="Polar residues" evidence="1">
    <location>
        <begin position="300"/>
        <end position="312"/>
    </location>
</feature>
<keyword evidence="3" id="KW-1185">Reference proteome</keyword>
<feature type="region of interest" description="Disordered" evidence="1">
    <location>
        <begin position="241"/>
        <end position="329"/>
    </location>
</feature>
<feature type="region of interest" description="Disordered" evidence="1">
    <location>
        <begin position="1"/>
        <end position="36"/>
    </location>
</feature>
<keyword evidence="2" id="KW-0378">Hydrolase</keyword>
<feature type="compositionally biased region" description="Polar residues" evidence="1">
    <location>
        <begin position="1"/>
        <end position="34"/>
    </location>
</feature>
<dbReference type="EC" id="3.4.22.-" evidence="2"/>
<dbReference type="KEGG" id="vaq:FIV01_09255"/>
<proteinExistence type="predicted"/>
<gene>
    <name evidence="2" type="primary">ipaJ</name>
    <name evidence="2" type="ORF">FIV01_09255</name>
</gene>
<evidence type="ECO:0000313" key="3">
    <source>
        <dbReference type="Proteomes" id="UP000326936"/>
    </source>
</evidence>
<evidence type="ECO:0000256" key="1">
    <source>
        <dbReference type="SAM" id="MobiDB-lite"/>
    </source>
</evidence>
<dbReference type="GO" id="GO:0006508">
    <property type="term" value="P:proteolysis"/>
    <property type="evidence" value="ECO:0007669"/>
    <property type="project" value="UniProtKB-KW"/>
</dbReference>
<keyword evidence="2" id="KW-0645">Protease</keyword>
<dbReference type="OrthoDB" id="9155130at2"/>
<dbReference type="GO" id="GO:0008233">
    <property type="term" value="F:peptidase activity"/>
    <property type="evidence" value="ECO:0007669"/>
    <property type="project" value="UniProtKB-KW"/>
</dbReference>
<sequence>MLNSIGSPAPSDTVQFETSSSESKTAPEHTQANTEHLARKQIHTNSCGACSLLVAAKELGVEDMPGIPNMKTTITDEKLSLSNTCEEDIYMITSGSTSYRTQQKELSKAGYSMPQGIVTASRLLGLDARVTKNGSIFTSTLSYFYPQVEQECRGMNAEVQKETPEDAGAYRMRAVAVSLVGVPAGLHWVVMRPDGSYMDPGTGMNAANFDELNANAKKTSRVIGYYDTGISVVLDNSELKKRKTNDPDKNDAVDTESSKKYQRRDKDDDDTGSAPSGRGANEPSHQSSSASGGHKAFEGSSDQGNKSTQGSSKAEGADQCSASHDEQMQGPASFHDLEALKSDSIPNTLHNLQYFEEKLESESPLSPKESRAMIDTAHYALFLPDKDEYYHSKETPAAKEIRNSGLSLLCQALDKGHRSEVISLLNGPRGNNSRFEVLVDRMYSDYRDRKESTMPAFMQDIVQLASSGNPKLNLLGL</sequence>
<organism evidence="2 3">
    <name type="scientific">Vibrio aquimaris</name>
    <dbReference type="NCBI Taxonomy" id="2587862"/>
    <lineage>
        <taxon>Bacteria</taxon>
        <taxon>Pseudomonadati</taxon>
        <taxon>Pseudomonadota</taxon>
        <taxon>Gammaproteobacteria</taxon>
        <taxon>Vibrionales</taxon>
        <taxon>Vibrionaceae</taxon>
        <taxon>Vibrio</taxon>
    </lineage>
</organism>
<protein>
    <submittedName>
        <fullName evidence="2">Cysteine protease IpaJ</fullName>
        <ecNumber evidence="2">3.4.22.-</ecNumber>
    </submittedName>
</protein>
<feature type="compositionally biased region" description="Basic and acidic residues" evidence="1">
    <location>
        <begin position="244"/>
        <end position="259"/>
    </location>
</feature>
<name>A0A5P9CKX4_9VIBR</name>
<evidence type="ECO:0000313" key="2">
    <source>
        <dbReference type="EMBL" id="QFT26613.1"/>
    </source>
</evidence>